<feature type="transmembrane region" description="Helical" evidence="3">
    <location>
        <begin position="414"/>
        <end position="436"/>
    </location>
</feature>
<evidence type="ECO:0000256" key="3">
    <source>
        <dbReference type="SAM" id="Phobius"/>
    </source>
</evidence>
<feature type="domain" description="Phage tail tape measure protein" evidence="4">
    <location>
        <begin position="79"/>
        <end position="278"/>
    </location>
</feature>
<feature type="transmembrane region" description="Helical" evidence="3">
    <location>
        <begin position="31"/>
        <end position="54"/>
    </location>
</feature>
<accession>A0AB39PT73</accession>
<dbReference type="EMBL" id="CP163439">
    <property type="protein sequence ID" value="XDQ33232.1"/>
    <property type="molecule type" value="Genomic_DNA"/>
</dbReference>
<dbReference type="PANTHER" id="PTHR37813">
    <property type="entry name" value="FELS-2 PROPHAGE PROTEIN"/>
    <property type="match status" value="1"/>
</dbReference>
<name>A0AB39PT73_9ACTN</name>
<feature type="compositionally biased region" description="Basic and acidic residues" evidence="2">
    <location>
        <begin position="988"/>
        <end position="1016"/>
    </location>
</feature>
<keyword evidence="3" id="KW-1133">Transmembrane helix</keyword>
<evidence type="ECO:0000256" key="1">
    <source>
        <dbReference type="ARBA" id="ARBA00022612"/>
    </source>
</evidence>
<keyword evidence="3" id="KW-0472">Membrane</keyword>
<protein>
    <submittedName>
        <fullName evidence="5">Phage tail tape measure protein</fullName>
    </submittedName>
</protein>
<dbReference type="NCBIfam" id="TIGR01760">
    <property type="entry name" value="tape_meas_TP901"/>
    <property type="match status" value="1"/>
</dbReference>
<dbReference type="InterPro" id="IPR010090">
    <property type="entry name" value="Phage_tape_meas"/>
</dbReference>
<sequence>MATRTVTVRLVADVNQYTRGMRRAARDTSQLAGAGAAVGTAMVAGFAAAAASAAKFDKALSNVRAVTGASAQDMAKLRAAALEAGKTTSYTATEAANAEAELARAGVKVADITGGALKGALALAASGQVDLTEAAVVSAQAMNTFGLAGKDVTHVADLLAAGANKSAADVHGLGMSLRMGGLLAHQTGLSIEDTVGTLAAFADHALIGSDAGTSLKVMLQRLVPQSKEAAQMMDQIGFSAYDSTGKFVGLNELAARMKTSFSKLTPEARNAAMATIFGADAVRSATIMYELGADGISKYVKSVNDQGAASRMAAVQTDNLAGDLERLKGALEVALIEGGSAAQAPLRQMTQWITALVNAYNQLPPGLQHAVVGFTGVAGAASLVAAGMLLLLPRIAATRTALVAMGMTAARTRTLMMGLGRLSVVVAGLAAAGWAIDELTSKFEDAPPSVTKMANALLNLSRTGKASGELVKTFGKDLDGFGEAVARIAHPGALDRVEDFFGTFDPATDAGGPGLDEATKKIKSFDEALANLVEGGAPDVAAAAFQEMAREAEKQGTSTEKLRTLLPGYAEALTAADTQTQLSAEAQAKLGQEAGLTADELQDQRTEAEKLSDALNTLNGVSISAAEREISFRQSLADLTEAVKDNGRSLDVTSDKGRKVKSAFLDAAKAAMEHAEAISEQKGSQEAGQAVLERDIALLRKQMKAAGFSTDAINKLTEAYLRLPGSKVTRVDAKTKGAITDLEAVRKKIADTNGKTITMRAPTAEARKQLEALGFKIKDTKGKNVVITVPTGTQKSAVDALRRAIEALRNKSVTITTTRQTIYESVKRSGGSNQAAKNAAELSSANGNIFVRRYAQGGMENHIAQIARPGAWRVWAEPETGGEAYIPLAPTKRPRSRQIAAETVRRLGGAVQWFADGGIPGFTYTPTGKPVLGGPSDAKQRYDQEIEDLKKAWADLNKALKEQKKAADKLKDAEKDLAKVRKGKHTRKQLEDAEERRDKARSEKRKADSTVSKERRDVAAANKELGFAKGGRVPRAFSLKGYETQLNESVAETEKWRKNLTKIGQRGGKELKAMLEGMGEEGYALVNALAGASDKQFKSIVAKLQKTGDLAKATLADFNKQLGASTKENQQFAADLQKLAAQGFGNLAQALAAQGDASAMALAHEAAGNTKAAAAANKTVTTAQSTLTGEDLANSLVLLSTLRGGPNRGFAELIAAGLDVATIKALVPKMTKQIGGLPAANKDVFVRQWVQQGGKAMAVGGILTRPTMVLGGEAGVPESWIPWNASTRSRALLAKTAAAMGYRLTPAGRYASSSGSTAALAREVTRHIEVNLYGAKQSAAEQAHDIARVISFVG</sequence>
<keyword evidence="1" id="KW-1188">Viral release from host cell</keyword>
<dbReference type="PANTHER" id="PTHR37813:SF1">
    <property type="entry name" value="FELS-2 PROPHAGE PROTEIN"/>
    <property type="match status" value="1"/>
</dbReference>
<gene>
    <name evidence="5" type="ORF">AB5J49_07860</name>
</gene>
<evidence type="ECO:0000313" key="5">
    <source>
        <dbReference type="EMBL" id="XDQ33232.1"/>
    </source>
</evidence>
<dbReference type="Pfam" id="PF10145">
    <property type="entry name" value="PhageMin_Tail"/>
    <property type="match status" value="1"/>
</dbReference>
<organism evidence="5">
    <name type="scientific">Streptomyces sp. R28</name>
    <dbReference type="NCBI Taxonomy" id="3238628"/>
    <lineage>
        <taxon>Bacteria</taxon>
        <taxon>Bacillati</taxon>
        <taxon>Actinomycetota</taxon>
        <taxon>Actinomycetes</taxon>
        <taxon>Kitasatosporales</taxon>
        <taxon>Streptomycetaceae</taxon>
        <taxon>Streptomyces</taxon>
    </lineage>
</organism>
<feature type="region of interest" description="Disordered" evidence="2">
    <location>
        <begin position="976"/>
        <end position="1016"/>
    </location>
</feature>
<evidence type="ECO:0000256" key="2">
    <source>
        <dbReference type="SAM" id="MobiDB-lite"/>
    </source>
</evidence>
<keyword evidence="3" id="KW-0812">Transmembrane</keyword>
<proteinExistence type="predicted"/>
<dbReference type="RefSeq" id="WP_369167768.1">
    <property type="nucleotide sequence ID" value="NZ_CP163439.1"/>
</dbReference>
<feature type="transmembrane region" description="Helical" evidence="3">
    <location>
        <begin position="370"/>
        <end position="393"/>
    </location>
</feature>
<reference evidence="5" key="1">
    <citation type="submission" date="2024-07" db="EMBL/GenBank/DDBJ databases">
        <authorList>
            <person name="Yu S.T."/>
        </authorList>
    </citation>
    <scope>NUCLEOTIDE SEQUENCE</scope>
    <source>
        <strain evidence="5">R28</strain>
    </source>
</reference>
<evidence type="ECO:0000259" key="4">
    <source>
        <dbReference type="Pfam" id="PF10145"/>
    </source>
</evidence>